<dbReference type="PANTHER" id="PTHR32309">
    <property type="entry name" value="TYROSINE-PROTEIN KINASE"/>
    <property type="match status" value="1"/>
</dbReference>
<keyword evidence="1" id="KW-0472">Membrane</keyword>
<comment type="caution">
    <text evidence="2">The sequence shown here is derived from an EMBL/GenBank/DDBJ whole genome shotgun (WGS) entry which is preliminary data.</text>
</comment>
<feature type="transmembrane region" description="Helical" evidence="1">
    <location>
        <begin position="327"/>
        <end position="347"/>
    </location>
</feature>
<dbReference type="InterPro" id="IPR050445">
    <property type="entry name" value="Bact_polysacc_biosynth/exp"/>
</dbReference>
<feature type="transmembrane region" description="Helical" evidence="1">
    <location>
        <begin position="27"/>
        <end position="46"/>
    </location>
</feature>
<evidence type="ECO:0000256" key="1">
    <source>
        <dbReference type="SAM" id="Phobius"/>
    </source>
</evidence>
<accession>A0A4R6SYY7</accession>
<gene>
    <name evidence="2" type="ORF">ATK78_2063</name>
</gene>
<dbReference type="OrthoDB" id="745212at2"/>
<proteinExistence type="predicted"/>
<keyword evidence="3" id="KW-1185">Reference proteome</keyword>
<sequence>MPATEKVSLKEMVHYIRDWKNDLKKSGLIIAVVIIFGAAIGITYAWTKKPEYIASTSFVLEEGESSGGGLGQYAGLASMVGVDLGGGAGGIFQGDNIMELYRSRTMILKTLLSPVNFNGKNQLIIDRYIEMQGWRKNWEDKPEMKSLTFDSAGSKTLSRIQDSIITAISANINKNNLTVSKLDKKLNIISVQVSSTDEQFAKAFNNEIVKNVNDFYTLTKTKKSKDNIKIFQRQTDSVRAVMNGAIFSSASTMDATPNLNPTRQILRVSAQKAQYNAEANKEILGELLKNLELAKISMQKETPLIQVIDEPVFPLEKKAVGKKTGGIIGGVLAGLLIIGFLSIKYVYKQLMQ</sequence>
<keyword evidence="1" id="KW-0812">Transmembrane</keyword>
<dbReference type="Proteomes" id="UP000295620">
    <property type="component" value="Unassembled WGS sequence"/>
</dbReference>
<reference evidence="2 3" key="1">
    <citation type="submission" date="2019-03" db="EMBL/GenBank/DDBJ databases">
        <title>Genomic Encyclopedia of Archaeal and Bacterial Type Strains, Phase II (KMG-II): from individual species to whole genera.</title>
        <authorList>
            <person name="Goeker M."/>
        </authorList>
    </citation>
    <scope>NUCLEOTIDE SEQUENCE [LARGE SCALE GENOMIC DNA]</scope>
    <source>
        <strain evidence="2 3">DSM 19035</strain>
    </source>
</reference>
<keyword evidence="1" id="KW-1133">Transmembrane helix</keyword>
<name>A0A4R6SYY7_9SPHI</name>
<protein>
    <submittedName>
        <fullName evidence="2">Subunit length determinant protein</fullName>
    </submittedName>
</protein>
<evidence type="ECO:0000313" key="3">
    <source>
        <dbReference type="Proteomes" id="UP000295620"/>
    </source>
</evidence>
<dbReference type="GO" id="GO:0005886">
    <property type="term" value="C:plasma membrane"/>
    <property type="evidence" value="ECO:0007669"/>
    <property type="project" value="TreeGrafter"/>
</dbReference>
<dbReference type="PANTHER" id="PTHR32309:SF13">
    <property type="entry name" value="FERRIC ENTEROBACTIN TRANSPORT PROTEIN FEPE"/>
    <property type="match status" value="1"/>
</dbReference>
<evidence type="ECO:0000313" key="2">
    <source>
        <dbReference type="EMBL" id="TDQ09904.1"/>
    </source>
</evidence>
<dbReference type="AlphaFoldDB" id="A0A4R6SYY7"/>
<dbReference type="RefSeq" id="WP_133575953.1">
    <property type="nucleotide sequence ID" value="NZ_SNYC01000004.1"/>
</dbReference>
<dbReference type="GO" id="GO:0004713">
    <property type="term" value="F:protein tyrosine kinase activity"/>
    <property type="evidence" value="ECO:0007669"/>
    <property type="project" value="TreeGrafter"/>
</dbReference>
<dbReference type="EMBL" id="SNYC01000004">
    <property type="protein sequence ID" value="TDQ09904.1"/>
    <property type="molecule type" value="Genomic_DNA"/>
</dbReference>
<organism evidence="2 3">
    <name type="scientific">Pedobacter metabolipauper</name>
    <dbReference type="NCBI Taxonomy" id="425513"/>
    <lineage>
        <taxon>Bacteria</taxon>
        <taxon>Pseudomonadati</taxon>
        <taxon>Bacteroidota</taxon>
        <taxon>Sphingobacteriia</taxon>
        <taxon>Sphingobacteriales</taxon>
        <taxon>Sphingobacteriaceae</taxon>
        <taxon>Pedobacter</taxon>
    </lineage>
</organism>